<evidence type="ECO:0000256" key="2">
    <source>
        <dbReference type="ARBA" id="ARBA00022475"/>
    </source>
</evidence>
<feature type="transmembrane region" description="Helical" evidence="6">
    <location>
        <begin position="252"/>
        <end position="270"/>
    </location>
</feature>
<proteinExistence type="predicted"/>
<dbReference type="InterPro" id="IPR001851">
    <property type="entry name" value="ABC_transp_permease"/>
</dbReference>
<keyword evidence="4 6" id="KW-1133">Transmembrane helix</keyword>
<keyword evidence="8" id="KW-1185">Reference proteome</keyword>
<keyword evidence="5 6" id="KW-0472">Membrane</keyword>
<comment type="caution">
    <text evidence="7">The sequence shown here is derived from an EMBL/GenBank/DDBJ whole genome shotgun (WGS) entry which is preliminary data.</text>
</comment>
<gene>
    <name evidence="7" type="ORF">ACFO4R_08330</name>
</gene>
<evidence type="ECO:0000256" key="3">
    <source>
        <dbReference type="ARBA" id="ARBA00022692"/>
    </source>
</evidence>
<keyword evidence="3 6" id="KW-0812">Transmembrane</keyword>
<organism evidence="7 8">
    <name type="scientific">Filifactor villosus</name>
    <dbReference type="NCBI Taxonomy" id="29374"/>
    <lineage>
        <taxon>Bacteria</taxon>
        <taxon>Bacillati</taxon>
        <taxon>Bacillota</taxon>
        <taxon>Clostridia</taxon>
        <taxon>Peptostreptococcales</taxon>
        <taxon>Filifactoraceae</taxon>
        <taxon>Filifactor</taxon>
    </lineage>
</organism>
<feature type="transmembrane region" description="Helical" evidence="6">
    <location>
        <begin position="67"/>
        <end position="85"/>
    </location>
</feature>
<feature type="transmembrane region" description="Helical" evidence="6">
    <location>
        <begin position="91"/>
        <end position="115"/>
    </location>
</feature>
<comment type="subcellular location">
    <subcellularLocation>
        <location evidence="1">Cell membrane</location>
        <topology evidence="1">Multi-pass membrane protein</topology>
    </subcellularLocation>
</comment>
<evidence type="ECO:0000256" key="1">
    <source>
        <dbReference type="ARBA" id="ARBA00004651"/>
    </source>
</evidence>
<sequence>MQTKSFIQRVGWPRIIIALFLFILFLAAPVAGIRLDQSFENVISRFGMFSILVLSMIPMIQSGCGLNFGLPIGVIGGILGGITSIEFGFTGLFGIIMAVVFGVLVSLILGALYGFLLNRIKGDEMLIATYVGYSFAAFMSIMWVVLPYKNPVSVMSYGGSGLRQQIPVSDFWMTKEVFADGTSRTVGVISNFLSFNITSGLRVPTGMFLFFAIGAFVIWAFFKTKLGTCITAVGSNPDYARAAGINIDRMRLISVMLSTAIAAIGIIVYQQSYGYIQLYTAPLTFTFQSVAAILIGGASLNKASILNVIIGTLLFQGILTMTPIVINGALNIDVSEVIRIIVTNGMIIYALTRRNKA</sequence>
<feature type="transmembrane region" description="Helical" evidence="6">
    <location>
        <begin position="276"/>
        <end position="298"/>
    </location>
</feature>
<feature type="transmembrane region" description="Helical" evidence="6">
    <location>
        <begin position="305"/>
        <end position="326"/>
    </location>
</feature>
<dbReference type="Proteomes" id="UP001595916">
    <property type="component" value="Unassembled WGS sequence"/>
</dbReference>
<dbReference type="EMBL" id="JBHSHL010000033">
    <property type="protein sequence ID" value="MFC4805088.1"/>
    <property type="molecule type" value="Genomic_DNA"/>
</dbReference>
<protein>
    <submittedName>
        <fullName evidence="7">ABC transporter permease</fullName>
    </submittedName>
</protein>
<accession>A0ABV9QMD4</accession>
<feature type="transmembrane region" description="Helical" evidence="6">
    <location>
        <begin position="332"/>
        <end position="351"/>
    </location>
</feature>
<evidence type="ECO:0000256" key="4">
    <source>
        <dbReference type="ARBA" id="ARBA00022989"/>
    </source>
</evidence>
<evidence type="ECO:0000313" key="8">
    <source>
        <dbReference type="Proteomes" id="UP001595916"/>
    </source>
</evidence>
<reference evidence="8" key="1">
    <citation type="journal article" date="2019" name="Int. J. Syst. Evol. Microbiol.">
        <title>The Global Catalogue of Microorganisms (GCM) 10K type strain sequencing project: providing services to taxonomists for standard genome sequencing and annotation.</title>
        <authorList>
            <consortium name="The Broad Institute Genomics Platform"/>
            <consortium name="The Broad Institute Genome Sequencing Center for Infectious Disease"/>
            <person name="Wu L."/>
            <person name="Ma J."/>
        </authorList>
    </citation>
    <scope>NUCLEOTIDE SEQUENCE [LARGE SCALE GENOMIC DNA]</scope>
    <source>
        <strain evidence="8">CCUG 46385</strain>
    </source>
</reference>
<dbReference type="Pfam" id="PF02653">
    <property type="entry name" value="BPD_transp_2"/>
    <property type="match status" value="1"/>
</dbReference>
<feature type="transmembrane region" description="Helical" evidence="6">
    <location>
        <begin position="127"/>
        <end position="146"/>
    </location>
</feature>
<dbReference type="RefSeq" id="WP_379788626.1">
    <property type="nucleotide sequence ID" value="NZ_JBHSHL010000033.1"/>
</dbReference>
<dbReference type="PANTHER" id="PTHR32196:SF15">
    <property type="entry name" value="SUGAR ABC TRANSPORTER PERMEASE PROTEIN"/>
    <property type="match status" value="1"/>
</dbReference>
<keyword evidence="2" id="KW-1003">Cell membrane</keyword>
<evidence type="ECO:0000256" key="6">
    <source>
        <dbReference type="SAM" id="Phobius"/>
    </source>
</evidence>
<dbReference type="PANTHER" id="PTHR32196">
    <property type="entry name" value="ABC TRANSPORTER PERMEASE PROTEIN YPHD-RELATED-RELATED"/>
    <property type="match status" value="1"/>
</dbReference>
<evidence type="ECO:0000256" key="5">
    <source>
        <dbReference type="ARBA" id="ARBA00023136"/>
    </source>
</evidence>
<feature type="transmembrane region" description="Helical" evidence="6">
    <location>
        <begin position="42"/>
        <end position="60"/>
    </location>
</feature>
<feature type="transmembrane region" description="Helical" evidence="6">
    <location>
        <begin position="201"/>
        <end position="222"/>
    </location>
</feature>
<name>A0ABV9QMD4_9FIRM</name>
<evidence type="ECO:0000313" key="7">
    <source>
        <dbReference type="EMBL" id="MFC4805088.1"/>
    </source>
</evidence>